<dbReference type="EMBL" id="HF935702">
    <property type="protein sequence ID" value="CCX31972.1"/>
    <property type="molecule type" value="Genomic_DNA"/>
</dbReference>
<dbReference type="eggNOG" id="ENOG502RCH9">
    <property type="taxonomic scope" value="Eukaryota"/>
</dbReference>
<reference evidence="4 5" key="1">
    <citation type="journal article" date="2013" name="PLoS Genet.">
        <title>The genome and development-dependent transcriptomes of Pyronema confluens: a window into fungal evolution.</title>
        <authorList>
            <person name="Traeger S."/>
            <person name="Altegoer F."/>
            <person name="Freitag M."/>
            <person name="Gabaldon T."/>
            <person name="Kempken F."/>
            <person name="Kumar A."/>
            <person name="Marcet-Houben M."/>
            <person name="Poggeler S."/>
            <person name="Stajich J.E."/>
            <person name="Nowrousian M."/>
        </authorList>
    </citation>
    <scope>NUCLEOTIDE SEQUENCE [LARGE SCALE GENOMIC DNA]</scope>
    <source>
        <strain evidence="5">CBS 100304</strain>
        <tissue evidence="4">Vegetative mycelium</tissue>
    </source>
</reference>
<sequence>MIKSLALLSLAAQVAYSQSTTETIHGAVIFSRHGDRTWKGAPPTKLTTVGQNQLFNSGEYWRSRYLASGSQQQISGIDSNIYEPAQFSAAAPNQALLVTSGQAFLQGLYPPTTVSETLANGSSISPPLSGFQYAAISTIPDDSPETIWLKGDDSCPAYDYSVAQVSTSTQFTDLEKSTKAFYESFYDRIFAGVLSADKMSYKNAFTIYDYINVGMVHNTTIHDAISSSELTQLRTLADSHEFALSNGEARSVSGRTLSAKILNQLTSVIDSKGSKNKLTLYIGSYDTFLSFFSLSGLSSSNADFTGLPDYASAMSFELFSNSASFPAEKDLHVRFLFRNGTENGDAQAFPIFGGANTMAWTDFKAKMSDIALATVQDWCGFCGSSDGFCLQYADTGILTGQSNGKELKPAVAGAIGALVALNFVGIFVILGIFFGLRIVRKSAAQVVQEKQFDQAAL</sequence>
<dbReference type="InterPro" id="IPR050645">
    <property type="entry name" value="Histidine_acid_phosphatase"/>
</dbReference>
<dbReference type="SUPFAM" id="SSF53254">
    <property type="entry name" value="Phosphoglycerate mutase-like"/>
    <property type="match status" value="1"/>
</dbReference>
<keyword evidence="2" id="KW-0812">Transmembrane</keyword>
<evidence type="ECO:0000256" key="2">
    <source>
        <dbReference type="SAM" id="Phobius"/>
    </source>
</evidence>
<evidence type="ECO:0000256" key="1">
    <source>
        <dbReference type="ARBA" id="ARBA00005375"/>
    </source>
</evidence>
<proteinExistence type="inferred from homology"/>
<keyword evidence="3" id="KW-0732">Signal</keyword>
<dbReference type="PANTHER" id="PTHR11567:SF142">
    <property type="entry name" value="PHOSPHOGLYCERATE MUTASE-LIKE PROTEIN"/>
    <property type="match status" value="1"/>
</dbReference>
<dbReference type="Pfam" id="PF00328">
    <property type="entry name" value="His_Phos_2"/>
    <property type="match status" value="1"/>
</dbReference>
<dbReference type="PANTHER" id="PTHR11567">
    <property type="entry name" value="ACID PHOSPHATASE-RELATED"/>
    <property type="match status" value="1"/>
</dbReference>
<comment type="similarity">
    <text evidence="1">Belongs to the histidine acid phosphatase family.</text>
</comment>
<accession>U4LK76</accession>
<dbReference type="Gene3D" id="3.40.50.1240">
    <property type="entry name" value="Phosphoglycerate mutase-like"/>
    <property type="match status" value="1"/>
</dbReference>
<keyword evidence="2" id="KW-0472">Membrane</keyword>
<keyword evidence="5" id="KW-1185">Reference proteome</keyword>
<dbReference type="AlphaFoldDB" id="U4LK76"/>
<dbReference type="GO" id="GO:0016791">
    <property type="term" value="F:phosphatase activity"/>
    <property type="evidence" value="ECO:0007669"/>
    <property type="project" value="TreeGrafter"/>
</dbReference>
<protein>
    <submittedName>
        <fullName evidence="4">Similar to Lysosomal acid phosphatase acc. no. B1H1P9</fullName>
    </submittedName>
</protein>
<evidence type="ECO:0000313" key="4">
    <source>
        <dbReference type="EMBL" id="CCX31972.1"/>
    </source>
</evidence>
<feature type="signal peptide" evidence="3">
    <location>
        <begin position="1"/>
        <end position="17"/>
    </location>
</feature>
<organism evidence="4 5">
    <name type="scientific">Pyronema omphalodes (strain CBS 100304)</name>
    <name type="common">Pyronema confluens</name>
    <dbReference type="NCBI Taxonomy" id="1076935"/>
    <lineage>
        <taxon>Eukaryota</taxon>
        <taxon>Fungi</taxon>
        <taxon>Dikarya</taxon>
        <taxon>Ascomycota</taxon>
        <taxon>Pezizomycotina</taxon>
        <taxon>Pezizomycetes</taxon>
        <taxon>Pezizales</taxon>
        <taxon>Pyronemataceae</taxon>
        <taxon>Pyronema</taxon>
    </lineage>
</organism>
<keyword evidence="2" id="KW-1133">Transmembrane helix</keyword>
<evidence type="ECO:0000313" key="5">
    <source>
        <dbReference type="Proteomes" id="UP000018144"/>
    </source>
</evidence>
<dbReference type="InterPro" id="IPR029033">
    <property type="entry name" value="His_PPase_superfam"/>
</dbReference>
<feature type="chain" id="PRO_5004651508" evidence="3">
    <location>
        <begin position="18"/>
        <end position="457"/>
    </location>
</feature>
<gene>
    <name evidence="4" type="ORF">PCON_12049</name>
</gene>
<dbReference type="Proteomes" id="UP000018144">
    <property type="component" value="Unassembled WGS sequence"/>
</dbReference>
<name>U4LK76_PYROM</name>
<dbReference type="InterPro" id="IPR000560">
    <property type="entry name" value="His_Pase_clade-2"/>
</dbReference>
<dbReference type="CDD" id="cd07061">
    <property type="entry name" value="HP_HAP_like"/>
    <property type="match status" value="1"/>
</dbReference>
<dbReference type="OrthoDB" id="258392at2759"/>
<evidence type="ECO:0000256" key="3">
    <source>
        <dbReference type="SAM" id="SignalP"/>
    </source>
</evidence>
<dbReference type="STRING" id="1076935.U4LK76"/>
<dbReference type="OMA" id="REWAQAC"/>
<feature type="transmembrane region" description="Helical" evidence="2">
    <location>
        <begin position="411"/>
        <end position="436"/>
    </location>
</feature>